<keyword evidence="1" id="KW-0645">Protease</keyword>
<feature type="domain" description="MPN" evidence="6">
    <location>
        <begin position="31"/>
        <end position="155"/>
    </location>
</feature>
<dbReference type="Gene3D" id="3.40.140.10">
    <property type="entry name" value="Cytidine Deaminase, domain 2"/>
    <property type="match status" value="1"/>
</dbReference>
<dbReference type="InterPro" id="IPR001405">
    <property type="entry name" value="UPF0758"/>
</dbReference>
<dbReference type="AlphaFoldDB" id="A0AA49GIR2"/>
<dbReference type="GO" id="GO:0046872">
    <property type="term" value="F:metal ion binding"/>
    <property type="evidence" value="ECO:0007669"/>
    <property type="project" value="UniProtKB-KW"/>
</dbReference>
<evidence type="ECO:0000313" key="7">
    <source>
        <dbReference type="EMBL" id="WKN34399.1"/>
    </source>
</evidence>
<dbReference type="InterPro" id="IPR037518">
    <property type="entry name" value="MPN"/>
</dbReference>
<accession>A0AA49GIR2</accession>
<dbReference type="GO" id="GO:0006508">
    <property type="term" value="P:proteolysis"/>
    <property type="evidence" value="ECO:0007669"/>
    <property type="project" value="UniProtKB-KW"/>
</dbReference>
<dbReference type="PANTHER" id="PTHR30471">
    <property type="entry name" value="DNA REPAIR PROTEIN RADC"/>
    <property type="match status" value="1"/>
</dbReference>
<dbReference type="PROSITE" id="PS01302">
    <property type="entry name" value="UPF0758"/>
    <property type="match status" value="1"/>
</dbReference>
<keyword evidence="3" id="KW-0378">Hydrolase</keyword>
<sequence>MPVQQLTLFNQVAEIQISYRNQVKSAYRPKITCSEDAYLVFSANWDLNTLDLREEFKVLVLNRANQVLGILPVSVGGVAGTVVDPKIIFSAALKTNSSSLVLAHNHPSGNLKPSQADIQLTRRLKEVGKVLDLPILDHLIITSESHFSFADEGLL</sequence>
<gene>
    <name evidence="7" type="ORF">K4G66_18650</name>
</gene>
<keyword evidence="2" id="KW-0479">Metal-binding</keyword>
<reference evidence="7" key="2">
    <citation type="journal article" date="2024" name="Antonie Van Leeuwenhoek">
        <title>Roseihalotalea indica gen. nov., sp. nov., a halophilic Bacteroidetes from mesopelagic Southwest Indian Ocean with higher carbohydrate metabolic potential.</title>
        <authorList>
            <person name="Chen B."/>
            <person name="Zhang M."/>
            <person name="Lin D."/>
            <person name="Ye J."/>
            <person name="Tang K."/>
        </authorList>
    </citation>
    <scope>NUCLEOTIDE SEQUENCE</scope>
    <source>
        <strain evidence="7">TK19036</strain>
    </source>
</reference>
<name>A0AA49GIR2_9BACT</name>
<evidence type="ECO:0000256" key="5">
    <source>
        <dbReference type="ARBA" id="ARBA00023049"/>
    </source>
</evidence>
<dbReference type="CDD" id="cd08071">
    <property type="entry name" value="MPN_DUF2466"/>
    <property type="match status" value="1"/>
</dbReference>
<evidence type="ECO:0000256" key="1">
    <source>
        <dbReference type="ARBA" id="ARBA00022670"/>
    </source>
</evidence>
<dbReference type="PANTHER" id="PTHR30471:SF3">
    <property type="entry name" value="UPF0758 PROTEIN YEES-RELATED"/>
    <property type="match status" value="1"/>
</dbReference>
<dbReference type="SUPFAM" id="SSF102712">
    <property type="entry name" value="JAB1/MPN domain"/>
    <property type="match status" value="1"/>
</dbReference>
<evidence type="ECO:0000256" key="4">
    <source>
        <dbReference type="ARBA" id="ARBA00022833"/>
    </source>
</evidence>
<evidence type="ECO:0000256" key="3">
    <source>
        <dbReference type="ARBA" id="ARBA00022801"/>
    </source>
</evidence>
<dbReference type="GO" id="GO:0008237">
    <property type="term" value="F:metallopeptidase activity"/>
    <property type="evidence" value="ECO:0007669"/>
    <property type="project" value="UniProtKB-KW"/>
</dbReference>
<reference evidence="7" key="1">
    <citation type="journal article" date="2023" name="Comput. Struct. Biotechnol. J.">
        <title>Discovery of a novel marine Bacteroidetes with a rich repertoire of carbohydrate-active enzymes.</title>
        <authorList>
            <person name="Chen B."/>
            <person name="Liu G."/>
            <person name="Chen Q."/>
            <person name="Wang H."/>
            <person name="Liu L."/>
            <person name="Tang K."/>
        </authorList>
    </citation>
    <scope>NUCLEOTIDE SEQUENCE</scope>
    <source>
        <strain evidence="7">TK19036</strain>
    </source>
</reference>
<proteinExistence type="predicted"/>
<protein>
    <submittedName>
        <fullName evidence="7">JAB domain-containing protein</fullName>
    </submittedName>
</protein>
<dbReference type="EMBL" id="CP120682">
    <property type="protein sequence ID" value="WKN34399.1"/>
    <property type="molecule type" value="Genomic_DNA"/>
</dbReference>
<organism evidence="7">
    <name type="scientific">Roseihalotalea indica</name>
    <dbReference type="NCBI Taxonomy" id="2867963"/>
    <lineage>
        <taxon>Bacteria</taxon>
        <taxon>Pseudomonadati</taxon>
        <taxon>Bacteroidota</taxon>
        <taxon>Cytophagia</taxon>
        <taxon>Cytophagales</taxon>
        <taxon>Catalimonadaceae</taxon>
        <taxon>Roseihalotalea</taxon>
    </lineage>
</organism>
<keyword evidence="4" id="KW-0862">Zinc</keyword>
<dbReference type="Pfam" id="PF04002">
    <property type="entry name" value="RadC"/>
    <property type="match status" value="1"/>
</dbReference>
<dbReference type="InterPro" id="IPR020891">
    <property type="entry name" value="UPF0758_CS"/>
</dbReference>
<dbReference type="InterPro" id="IPR025657">
    <property type="entry name" value="RadC_JAB"/>
</dbReference>
<dbReference type="PROSITE" id="PS50249">
    <property type="entry name" value="MPN"/>
    <property type="match status" value="1"/>
</dbReference>
<evidence type="ECO:0000256" key="2">
    <source>
        <dbReference type="ARBA" id="ARBA00022723"/>
    </source>
</evidence>
<evidence type="ECO:0000259" key="6">
    <source>
        <dbReference type="PROSITE" id="PS50249"/>
    </source>
</evidence>
<keyword evidence="5" id="KW-0482">Metalloprotease</keyword>